<dbReference type="InterPro" id="IPR036259">
    <property type="entry name" value="MFS_trans_sf"/>
</dbReference>
<dbReference type="GO" id="GO:0022857">
    <property type="term" value="F:transmembrane transporter activity"/>
    <property type="evidence" value="ECO:0007669"/>
    <property type="project" value="InterPro"/>
</dbReference>
<gene>
    <name evidence="8" type="ORF">A2647_04545</name>
</gene>
<keyword evidence="5 6" id="KW-0472">Membrane</keyword>
<keyword evidence="4 6" id="KW-1133">Transmembrane helix</keyword>
<feature type="transmembrane region" description="Helical" evidence="6">
    <location>
        <begin position="84"/>
        <end position="107"/>
    </location>
</feature>
<dbReference type="SUPFAM" id="SSF103473">
    <property type="entry name" value="MFS general substrate transporter"/>
    <property type="match status" value="1"/>
</dbReference>
<dbReference type="InterPro" id="IPR050495">
    <property type="entry name" value="ATG22/LtaA_families"/>
</dbReference>
<keyword evidence="2" id="KW-0813">Transport</keyword>
<evidence type="ECO:0000313" key="9">
    <source>
        <dbReference type="Proteomes" id="UP000177370"/>
    </source>
</evidence>
<dbReference type="Proteomes" id="UP000177370">
    <property type="component" value="Unassembled WGS sequence"/>
</dbReference>
<evidence type="ECO:0000259" key="7">
    <source>
        <dbReference type="PROSITE" id="PS50850"/>
    </source>
</evidence>
<dbReference type="Gene3D" id="1.20.1250.20">
    <property type="entry name" value="MFS general substrate transporter like domains"/>
    <property type="match status" value="2"/>
</dbReference>
<dbReference type="GO" id="GO:0012505">
    <property type="term" value="C:endomembrane system"/>
    <property type="evidence" value="ECO:0007669"/>
    <property type="project" value="UniProtKB-SubCell"/>
</dbReference>
<dbReference type="PANTHER" id="PTHR23519">
    <property type="entry name" value="AUTOPHAGY-RELATED PROTEIN 22"/>
    <property type="match status" value="1"/>
</dbReference>
<name>A0A1F6V6D5_9BACT</name>
<evidence type="ECO:0000256" key="5">
    <source>
        <dbReference type="ARBA" id="ARBA00023136"/>
    </source>
</evidence>
<dbReference type="InterPro" id="IPR024671">
    <property type="entry name" value="Atg22-like"/>
</dbReference>
<keyword evidence="3 6" id="KW-0812">Transmembrane</keyword>
<evidence type="ECO:0000313" key="8">
    <source>
        <dbReference type="EMBL" id="OGI65185.1"/>
    </source>
</evidence>
<dbReference type="Pfam" id="PF11700">
    <property type="entry name" value="ATG22"/>
    <property type="match status" value="1"/>
</dbReference>
<feature type="transmembrane region" description="Helical" evidence="6">
    <location>
        <begin position="367"/>
        <end position="386"/>
    </location>
</feature>
<dbReference type="EMBL" id="MFTP01000022">
    <property type="protein sequence ID" value="OGI65185.1"/>
    <property type="molecule type" value="Genomic_DNA"/>
</dbReference>
<evidence type="ECO:0000256" key="2">
    <source>
        <dbReference type="ARBA" id="ARBA00022448"/>
    </source>
</evidence>
<feature type="transmembrane region" description="Helical" evidence="6">
    <location>
        <begin position="299"/>
        <end position="317"/>
    </location>
</feature>
<dbReference type="PROSITE" id="PS50850">
    <property type="entry name" value="MFS"/>
    <property type="match status" value="1"/>
</dbReference>
<dbReference type="PANTHER" id="PTHR23519:SF1">
    <property type="entry name" value="AUTOPHAGY-RELATED PROTEIN 22"/>
    <property type="match status" value="1"/>
</dbReference>
<dbReference type="AlphaFoldDB" id="A0A1F6V6D5"/>
<reference evidence="8 9" key="1">
    <citation type="journal article" date="2016" name="Nat. Commun.">
        <title>Thousands of microbial genomes shed light on interconnected biogeochemical processes in an aquifer system.</title>
        <authorList>
            <person name="Anantharaman K."/>
            <person name="Brown C.T."/>
            <person name="Hug L.A."/>
            <person name="Sharon I."/>
            <person name="Castelle C.J."/>
            <person name="Probst A.J."/>
            <person name="Thomas B.C."/>
            <person name="Singh A."/>
            <person name="Wilkins M.J."/>
            <person name="Karaoz U."/>
            <person name="Brodie E.L."/>
            <person name="Williams K.H."/>
            <person name="Hubbard S.S."/>
            <person name="Banfield J.F."/>
        </authorList>
    </citation>
    <scope>NUCLEOTIDE SEQUENCE [LARGE SCALE GENOMIC DNA]</scope>
</reference>
<proteinExistence type="predicted"/>
<evidence type="ECO:0000256" key="1">
    <source>
        <dbReference type="ARBA" id="ARBA00004127"/>
    </source>
</evidence>
<comment type="caution">
    <text evidence="8">The sequence shown here is derived from an EMBL/GenBank/DDBJ whole genome shotgun (WGS) entry which is preliminary data.</text>
</comment>
<evidence type="ECO:0000256" key="3">
    <source>
        <dbReference type="ARBA" id="ARBA00022692"/>
    </source>
</evidence>
<evidence type="ECO:0000256" key="4">
    <source>
        <dbReference type="ARBA" id="ARBA00022989"/>
    </source>
</evidence>
<feature type="transmembrane region" description="Helical" evidence="6">
    <location>
        <begin position="275"/>
        <end position="293"/>
    </location>
</feature>
<sequence>MVFIVFFLYFSQWLVIDKGIADFWFNMIFTIGSAMLLFTAPILGSIADKTGRQQSYFNKITMLSLLFFLGVSLVALFFSHQIFLAALFFLLANYFYQFSFVFYNAFLHHIAPREKWGRVSGIGIGANYLGQIAGLLITLPLAGGAIYLIGETGRAQTFLPATILFFILALPMLLFFKLQMQQNPDYKINFKEEYRSLWQQFKSLVSDRNMKMFLLAYFFFNDAILTVSNNFPIYLQNVFGVSDKLKTILLGGALLTSIIGAVSSGFIIDKIGLKKSLLIVIGVWVVFIPVLGLNTNFKLFTVLCILVGFLFGAIWTVSRTAMTALTPKEKLNFGFSFYTLAERTSTLIGPLFWGMITYIFINFGVVRYRIAMITMAVFVAIGFYFVRKVEIKEKADLIS</sequence>
<evidence type="ECO:0000256" key="6">
    <source>
        <dbReference type="SAM" id="Phobius"/>
    </source>
</evidence>
<feature type="transmembrane region" description="Helical" evidence="6">
    <location>
        <begin position="128"/>
        <end position="149"/>
    </location>
</feature>
<feature type="transmembrane region" description="Helical" evidence="6">
    <location>
        <begin position="23"/>
        <end position="44"/>
    </location>
</feature>
<feature type="transmembrane region" description="Helical" evidence="6">
    <location>
        <begin position="247"/>
        <end position="268"/>
    </location>
</feature>
<feature type="domain" description="Major facilitator superfamily (MFS) profile" evidence="7">
    <location>
        <begin position="1"/>
        <end position="394"/>
    </location>
</feature>
<feature type="transmembrane region" description="Helical" evidence="6">
    <location>
        <begin position="56"/>
        <end position="78"/>
    </location>
</feature>
<accession>A0A1F6V6D5</accession>
<comment type="subcellular location">
    <subcellularLocation>
        <location evidence="1">Endomembrane system</location>
        <topology evidence="1">Multi-pass membrane protein</topology>
    </subcellularLocation>
</comment>
<organism evidence="8 9">
    <name type="scientific">Candidatus Nomurabacteria bacterium RIFCSPHIGHO2_01_FULL_40_24b</name>
    <dbReference type="NCBI Taxonomy" id="1801739"/>
    <lineage>
        <taxon>Bacteria</taxon>
        <taxon>Candidatus Nomuraibacteriota</taxon>
    </lineage>
</organism>
<protein>
    <recommendedName>
        <fullName evidence="7">Major facilitator superfamily (MFS) profile domain-containing protein</fullName>
    </recommendedName>
</protein>
<feature type="transmembrane region" description="Helical" evidence="6">
    <location>
        <begin position="155"/>
        <end position="176"/>
    </location>
</feature>
<feature type="transmembrane region" description="Helical" evidence="6">
    <location>
        <begin position="337"/>
        <end position="361"/>
    </location>
</feature>
<feature type="transmembrane region" description="Helical" evidence="6">
    <location>
        <begin position="212"/>
        <end position="235"/>
    </location>
</feature>
<dbReference type="InterPro" id="IPR020846">
    <property type="entry name" value="MFS_dom"/>
</dbReference>